<feature type="compositionally biased region" description="Polar residues" evidence="6">
    <location>
        <begin position="53"/>
        <end position="64"/>
    </location>
</feature>
<reference evidence="7" key="1">
    <citation type="submission" date="2023-08" db="EMBL/GenBank/DDBJ databases">
        <title>Chromosome-level Genome Assembly of mud carp (Cirrhinus molitorella).</title>
        <authorList>
            <person name="Liu H."/>
        </authorList>
    </citation>
    <scope>NUCLEOTIDE SEQUENCE</scope>
    <source>
        <strain evidence="7">Prfri</strain>
        <tissue evidence="7">Muscle</tissue>
    </source>
</reference>
<dbReference type="PANTHER" id="PTHR31443">
    <property type="match status" value="1"/>
</dbReference>
<evidence type="ECO:0008006" key="9">
    <source>
        <dbReference type="Google" id="ProtNLM"/>
    </source>
</evidence>
<dbReference type="EMBL" id="JAUYZG010000005">
    <property type="protein sequence ID" value="KAK2906522.1"/>
    <property type="molecule type" value="Genomic_DNA"/>
</dbReference>
<keyword evidence="4" id="KW-1133">Transmembrane helix</keyword>
<evidence type="ECO:0000313" key="8">
    <source>
        <dbReference type="Proteomes" id="UP001187343"/>
    </source>
</evidence>
<name>A0AA88PYI9_9TELE</name>
<accession>A0AA88PYI9</accession>
<feature type="region of interest" description="Disordered" evidence="6">
    <location>
        <begin position="53"/>
        <end position="90"/>
    </location>
</feature>
<evidence type="ECO:0000256" key="1">
    <source>
        <dbReference type="ARBA" id="ARBA00004141"/>
    </source>
</evidence>
<dbReference type="AlphaFoldDB" id="A0AA88PYI9"/>
<sequence length="176" mass="18147">MSSAFGVVVRSVRILDRAPRRTAESSRTHADDQRRSGEECSEIICRRETATMVKSVNSEAQSKSETYEGGEEQTESNPSAADGGKEHPVAPPAMIWRVTGGLFSATKGVVGATVGGVAWLGGKSLEITKSAVTAVPSVGVGLVKGGVSAVAGGVSTVGSTVANKVPFTAKRKDKSE</sequence>
<comment type="similarity">
    <text evidence="2">Belongs to the TMEM263 family.</text>
</comment>
<comment type="subcellular location">
    <subcellularLocation>
        <location evidence="1">Membrane</location>
        <topology evidence="1">Multi-pass membrane protein</topology>
    </subcellularLocation>
</comment>
<feature type="region of interest" description="Disordered" evidence="6">
    <location>
        <begin position="16"/>
        <end position="41"/>
    </location>
</feature>
<organism evidence="7 8">
    <name type="scientific">Cirrhinus molitorella</name>
    <name type="common">mud carp</name>
    <dbReference type="NCBI Taxonomy" id="172907"/>
    <lineage>
        <taxon>Eukaryota</taxon>
        <taxon>Metazoa</taxon>
        <taxon>Chordata</taxon>
        <taxon>Craniata</taxon>
        <taxon>Vertebrata</taxon>
        <taxon>Euteleostomi</taxon>
        <taxon>Actinopterygii</taxon>
        <taxon>Neopterygii</taxon>
        <taxon>Teleostei</taxon>
        <taxon>Ostariophysi</taxon>
        <taxon>Cypriniformes</taxon>
        <taxon>Cyprinidae</taxon>
        <taxon>Labeoninae</taxon>
        <taxon>Labeonini</taxon>
        <taxon>Cirrhinus</taxon>
    </lineage>
</organism>
<evidence type="ECO:0000256" key="4">
    <source>
        <dbReference type="ARBA" id="ARBA00022989"/>
    </source>
</evidence>
<dbReference type="InterPro" id="IPR028153">
    <property type="entry name" value="UPF0444"/>
</dbReference>
<evidence type="ECO:0000256" key="3">
    <source>
        <dbReference type="ARBA" id="ARBA00022692"/>
    </source>
</evidence>
<keyword evidence="8" id="KW-1185">Reference proteome</keyword>
<protein>
    <recommendedName>
        <fullName evidence="9">Transmembrane protein 263</fullName>
    </recommendedName>
</protein>
<evidence type="ECO:0000313" key="7">
    <source>
        <dbReference type="EMBL" id="KAK2906522.1"/>
    </source>
</evidence>
<dbReference type="Pfam" id="PF15475">
    <property type="entry name" value="UPF0444"/>
    <property type="match status" value="1"/>
</dbReference>
<evidence type="ECO:0000256" key="6">
    <source>
        <dbReference type="SAM" id="MobiDB-lite"/>
    </source>
</evidence>
<evidence type="ECO:0000256" key="5">
    <source>
        <dbReference type="ARBA" id="ARBA00023136"/>
    </source>
</evidence>
<dbReference type="GO" id="GO:0016020">
    <property type="term" value="C:membrane"/>
    <property type="evidence" value="ECO:0007669"/>
    <property type="project" value="UniProtKB-SubCell"/>
</dbReference>
<gene>
    <name evidence="7" type="ORF">Q8A67_005507</name>
</gene>
<proteinExistence type="inferred from homology"/>
<comment type="caution">
    <text evidence="7">The sequence shown here is derived from an EMBL/GenBank/DDBJ whole genome shotgun (WGS) entry which is preliminary data.</text>
</comment>
<evidence type="ECO:0000256" key="2">
    <source>
        <dbReference type="ARBA" id="ARBA00008411"/>
    </source>
</evidence>
<keyword evidence="3" id="KW-0812">Transmembrane</keyword>
<dbReference type="Proteomes" id="UP001187343">
    <property type="component" value="Unassembled WGS sequence"/>
</dbReference>
<keyword evidence="5" id="KW-0472">Membrane</keyword>